<organism evidence="2">
    <name type="scientific">freshwater metagenome</name>
    <dbReference type="NCBI Taxonomy" id="449393"/>
    <lineage>
        <taxon>unclassified sequences</taxon>
        <taxon>metagenomes</taxon>
        <taxon>ecological metagenomes</taxon>
    </lineage>
</organism>
<sequence length="192" mass="21336">MSERPQQPRIAPVVDPDEAQLELLAKAPALPDGTVRNIFTTLLHHPVLLQRFNALAGTFFRFSHITAYERELLIVRVAGRTGSRYEYGQHLALARDAGLSDEVIRAVLLQDGAPALSPEDQLLADVTDELLARGELGDAHWNALAQRYDTPALLEIVLTIGFYRMTADMLKTVGVQLEEQPDLELDWSAIAR</sequence>
<dbReference type="Gene3D" id="1.20.1290.10">
    <property type="entry name" value="AhpD-like"/>
    <property type="match status" value="1"/>
</dbReference>
<dbReference type="EMBL" id="CAFBLQ010000215">
    <property type="protein sequence ID" value="CAB4882746.1"/>
    <property type="molecule type" value="Genomic_DNA"/>
</dbReference>
<reference evidence="2" key="1">
    <citation type="submission" date="2020-05" db="EMBL/GenBank/DDBJ databases">
        <authorList>
            <person name="Chiriac C."/>
            <person name="Salcher M."/>
            <person name="Ghai R."/>
            <person name="Kavagutti S V."/>
        </authorList>
    </citation>
    <scope>NUCLEOTIDE SEQUENCE</scope>
</reference>
<protein>
    <submittedName>
        <fullName evidence="2">Unannotated protein</fullName>
    </submittedName>
</protein>
<dbReference type="GO" id="GO:0051920">
    <property type="term" value="F:peroxiredoxin activity"/>
    <property type="evidence" value="ECO:0007669"/>
    <property type="project" value="InterPro"/>
</dbReference>
<dbReference type="AlphaFoldDB" id="A0A6J7EID2"/>
<gene>
    <name evidence="2" type="ORF">UFOPK3423_01514</name>
</gene>
<dbReference type="Pfam" id="PF02627">
    <property type="entry name" value="CMD"/>
    <property type="match status" value="1"/>
</dbReference>
<feature type="domain" description="Carboxymuconolactone decarboxylase-like" evidence="1">
    <location>
        <begin position="48"/>
        <end position="121"/>
    </location>
</feature>
<dbReference type="InterPro" id="IPR003779">
    <property type="entry name" value="CMD-like"/>
</dbReference>
<proteinExistence type="predicted"/>
<dbReference type="PANTHER" id="PTHR34846">
    <property type="entry name" value="4-CARBOXYMUCONOLACTONE DECARBOXYLASE FAMILY PROTEIN (AFU_ORTHOLOGUE AFUA_6G11590)"/>
    <property type="match status" value="1"/>
</dbReference>
<name>A0A6J7EID2_9ZZZZ</name>
<accession>A0A6J7EID2</accession>
<dbReference type="InterPro" id="IPR029032">
    <property type="entry name" value="AhpD-like"/>
</dbReference>
<evidence type="ECO:0000313" key="2">
    <source>
        <dbReference type="EMBL" id="CAB4882746.1"/>
    </source>
</evidence>
<dbReference type="SUPFAM" id="SSF69118">
    <property type="entry name" value="AhpD-like"/>
    <property type="match status" value="1"/>
</dbReference>
<evidence type="ECO:0000259" key="1">
    <source>
        <dbReference type="Pfam" id="PF02627"/>
    </source>
</evidence>
<dbReference type="PANTHER" id="PTHR34846:SF5">
    <property type="entry name" value="CARBOXYMUCONOLACTONE DECARBOXYLASE-LIKE DOMAIN-CONTAINING PROTEIN"/>
    <property type="match status" value="1"/>
</dbReference>